<organism evidence="3 4">
    <name type="scientific">Oerskovia jenensis</name>
    <dbReference type="NCBI Taxonomy" id="162169"/>
    <lineage>
        <taxon>Bacteria</taxon>
        <taxon>Bacillati</taxon>
        <taxon>Actinomycetota</taxon>
        <taxon>Actinomycetes</taxon>
        <taxon>Micrococcales</taxon>
        <taxon>Cellulomonadaceae</taxon>
        <taxon>Oerskovia</taxon>
    </lineage>
</organism>
<dbReference type="Gene3D" id="3.40.190.10">
    <property type="entry name" value="Periplasmic binding protein-like II"/>
    <property type="match status" value="1"/>
</dbReference>
<dbReference type="InterPro" id="IPR030678">
    <property type="entry name" value="Peptide/Ni-bd"/>
</dbReference>
<evidence type="ECO:0000313" key="4">
    <source>
        <dbReference type="Proteomes" id="UP000698059"/>
    </source>
</evidence>
<feature type="chain" id="PRO_5045991816" evidence="1">
    <location>
        <begin position="41"/>
        <end position="555"/>
    </location>
</feature>
<dbReference type="RefSeq" id="WP_307822454.1">
    <property type="nucleotide sequence ID" value="NZ_BAAAVF010000026.1"/>
</dbReference>
<evidence type="ECO:0000259" key="2">
    <source>
        <dbReference type="Pfam" id="PF00496"/>
    </source>
</evidence>
<evidence type="ECO:0000313" key="3">
    <source>
        <dbReference type="EMBL" id="MBM7478766.1"/>
    </source>
</evidence>
<protein>
    <submittedName>
        <fullName evidence="3">Peptide/nickel transport system substrate-binding protein</fullName>
    </submittedName>
</protein>
<comment type="caution">
    <text evidence="3">The sequence shown here is derived from an EMBL/GenBank/DDBJ whole genome shotgun (WGS) entry which is preliminary data.</text>
</comment>
<feature type="domain" description="Solute-binding protein family 5" evidence="2">
    <location>
        <begin position="96"/>
        <end position="472"/>
    </location>
</feature>
<name>A0ABS2LEC5_9CELL</name>
<dbReference type="Pfam" id="PF00496">
    <property type="entry name" value="SBP_bac_5"/>
    <property type="match status" value="1"/>
</dbReference>
<proteinExistence type="predicted"/>
<gene>
    <name evidence="3" type="ORF">JOD49_001686</name>
</gene>
<dbReference type="PANTHER" id="PTHR30290">
    <property type="entry name" value="PERIPLASMIC BINDING COMPONENT OF ABC TRANSPORTER"/>
    <property type="match status" value="1"/>
</dbReference>
<dbReference type="Gene3D" id="3.10.105.10">
    <property type="entry name" value="Dipeptide-binding Protein, Domain 3"/>
    <property type="match status" value="1"/>
</dbReference>
<dbReference type="PROSITE" id="PS51257">
    <property type="entry name" value="PROKAR_LIPOPROTEIN"/>
    <property type="match status" value="1"/>
</dbReference>
<accession>A0ABS2LEC5</accession>
<feature type="signal peptide" evidence="1">
    <location>
        <begin position="1"/>
        <end position="40"/>
    </location>
</feature>
<dbReference type="CDD" id="cd08492">
    <property type="entry name" value="PBP2_NikA_DppA_OppA_like_15"/>
    <property type="match status" value="1"/>
</dbReference>
<keyword evidence="4" id="KW-1185">Reference proteome</keyword>
<sequence>MNRTQTAHRLWALTRTARLAVVAGTAAALLAACATGGAGASPGESSSPRQGGDITVLINNFDAGWAPSKSAISSYEGNVWGHITDKLVYVDPEGNISPWVAESWEESDDAREFTLHLKEGVTFSDGSPLDAAAVVANIDSWATGDPERGITRIGLFPSASYDRSEAVDATTVKVHFTQPTLGFIATLGYHGSILLAPASIGLSLEEQGDLLRQTGSGPFVVESWAEGDSVVLTRRDDYAWGPEALGHTGAAYLDSVTYKIVKEDSLRSSAVQSHQADVAFNISPQEISALRENGFVVETPRYLGFVHGYKVSTKAPFFDDVRVRQAVQHGIDRNELLSTVYTEDWLPAESFIQSGVPEAGDHADLLTYDPKESARLLDEAGWDEGPDGVRVKDGQRLTLTLYPTPYLSTSQPVEELVAQQLTSIGFEVELQKLDVAGYLDRINGNTSVALSNVTRSFIDVGTVANVLTSTDGGEDWFAVGESDPTLNALRAGIADAADRGTRAELVDELETYVLDQGYFVPLTQIVQRVYLQSPEIHGTTFNGVAYANYSTAWLS</sequence>
<dbReference type="EMBL" id="JAFBBO010000001">
    <property type="protein sequence ID" value="MBM7478766.1"/>
    <property type="molecule type" value="Genomic_DNA"/>
</dbReference>
<dbReference type="SUPFAM" id="SSF53850">
    <property type="entry name" value="Periplasmic binding protein-like II"/>
    <property type="match status" value="1"/>
</dbReference>
<dbReference type="Proteomes" id="UP000698059">
    <property type="component" value="Unassembled WGS sequence"/>
</dbReference>
<reference evidence="3 4" key="1">
    <citation type="submission" date="2021-01" db="EMBL/GenBank/DDBJ databases">
        <title>Sequencing the genomes of 1000 actinobacteria strains.</title>
        <authorList>
            <person name="Klenk H.-P."/>
        </authorList>
    </citation>
    <scope>NUCLEOTIDE SEQUENCE [LARGE SCALE GENOMIC DNA]</scope>
    <source>
        <strain evidence="3 4">DSM 46000</strain>
    </source>
</reference>
<dbReference type="InterPro" id="IPR039424">
    <property type="entry name" value="SBP_5"/>
</dbReference>
<dbReference type="PIRSF" id="PIRSF002741">
    <property type="entry name" value="MppA"/>
    <property type="match status" value="1"/>
</dbReference>
<dbReference type="InterPro" id="IPR000914">
    <property type="entry name" value="SBP_5_dom"/>
</dbReference>
<keyword evidence="1" id="KW-0732">Signal</keyword>
<evidence type="ECO:0000256" key="1">
    <source>
        <dbReference type="SAM" id="SignalP"/>
    </source>
</evidence>